<organism evidence="1 2">
    <name type="scientific">Streptomyces litchfieldiae</name>
    <dbReference type="NCBI Taxonomy" id="3075543"/>
    <lineage>
        <taxon>Bacteria</taxon>
        <taxon>Bacillati</taxon>
        <taxon>Actinomycetota</taxon>
        <taxon>Actinomycetes</taxon>
        <taxon>Kitasatosporales</taxon>
        <taxon>Streptomycetaceae</taxon>
        <taxon>Streptomyces</taxon>
    </lineage>
</organism>
<dbReference type="RefSeq" id="WP_311702705.1">
    <property type="nucleotide sequence ID" value="NZ_JAVREL010000001.1"/>
</dbReference>
<name>A0ABU2MJ06_9ACTN</name>
<evidence type="ECO:0000313" key="1">
    <source>
        <dbReference type="EMBL" id="MDT0341582.1"/>
    </source>
</evidence>
<sequence length="149" mass="17114">MSWSGHWHGYGPWIGTRDSYGAENLRRPGTSPNDEQTRVFLSQTLPPMQLGHWLMRRDQTAADRTWTEVTGAVNWLRESYDANPPMERDDGRQAYVDLDTKTRYAADSLPRGVDVSWVHYMRSQNLVSFSVVCCPHRFHPRTPCPLPPG</sequence>
<evidence type="ECO:0000313" key="2">
    <source>
        <dbReference type="Proteomes" id="UP001183246"/>
    </source>
</evidence>
<dbReference type="EMBL" id="JAVREL010000001">
    <property type="protein sequence ID" value="MDT0341582.1"/>
    <property type="molecule type" value="Genomic_DNA"/>
</dbReference>
<protein>
    <recommendedName>
        <fullName evidence="3">Transposase</fullName>
    </recommendedName>
</protein>
<comment type="caution">
    <text evidence="1">The sequence shown here is derived from an EMBL/GenBank/DDBJ whole genome shotgun (WGS) entry which is preliminary data.</text>
</comment>
<keyword evidence="2" id="KW-1185">Reference proteome</keyword>
<gene>
    <name evidence="1" type="ORF">RM590_02835</name>
</gene>
<proteinExistence type="predicted"/>
<dbReference type="Proteomes" id="UP001183246">
    <property type="component" value="Unassembled WGS sequence"/>
</dbReference>
<reference evidence="2" key="1">
    <citation type="submission" date="2023-07" db="EMBL/GenBank/DDBJ databases">
        <title>30 novel species of actinomycetes from the DSMZ collection.</title>
        <authorList>
            <person name="Nouioui I."/>
        </authorList>
    </citation>
    <scope>NUCLEOTIDE SEQUENCE [LARGE SCALE GENOMIC DNA]</scope>
    <source>
        <strain evidence="2">DSM 44938</strain>
    </source>
</reference>
<evidence type="ECO:0008006" key="3">
    <source>
        <dbReference type="Google" id="ProtNLM"/>
    </source>
</evidence>
<accession>A0ABU2MJ06</accession>